<evidence type="ECO:0000259" key="8">
    <source>
        <dbReference type="Pfam" id="PF12704"/>
    </source>
</evidence>
<dbReference type="InterPro" id="IPR003838">
    <property type="entry name" value="ABC3_permease_C"/>
</dbReference>
<feature type="domain" description="MacB-like periplasmic core" evidence="8">
    <location>
        <begin position="438"/>
        <end position="610"/>
    </location>
</feature>
<evidence type="ECO:0000256" key="5">
    <source>
        <dbReference type="ARBA" id="ARBA00023136"/>
    </source>
</evidence>
<feature type="transmembrane region" description="Helical" evidence="6">
    <location>
        <begin position="734"/>
        <end position="754"/>
    </location>
</feature>
<keyword evidence="3 6" id="KW-0812">Transmembrane</keyword>
<dbReference type="InterPro" id="IPR050250">
    <property type="entry name" value="Macrolide_Exporter_MacB"/>
</dbReference>
<keyword evidence="10" id="KW-1185">Reference proteome</keyword>
<dbReference type="PANTHER" id="PTHR30572:SF18">
    <property type="entry name" value="ABC-TYPE MACROLIDE FAMILY EXPORT SYSTEM PERMEASE COMPONENT 2"/>
    <property type="match status" value="1"/>
</dbReference>
<dbReference type="InterPro" id="IPR025857">
    <property type="entry name" value="MacB_PCD"/>
</dbReference>
<evidence type="ECO:0000256" key="2">
    <source>
        <dbReference type="ARBA" id="ARBA00022475"/>
    </source>
</evidence>
<accession>A0A4Y8SR28</accession>
<name>A0A4Y8SR28_9SPHI</name>
<sequence>MLKSHLKIAAKSLLKNRNVTLINIFGLALGLATCLLIIFYVVDELSYDRFNTNANRIYRVNTDINFGGNASSYAIGPPPLATEAAKNIPEVEKATRLLIATEIRFKKGGENISETKVGYADSTLFDVFTLPMLSGNPKTALKEPHTMIITRQAAMKYFNSIDAIGKSIAIVNENADYKVTGVIEDMPKQSHFNFDYLLSMATLEGSRGNVWNSFIYSTYLLAKPGTTQATLSKKLDALFQSHFEKQPGFNKDAFAKNGNYVRVDVTPLTDIHLLSNRQYELGANSSVTYVYIFSAIALFILLIACINFMNLSTARSANRAREVGVRKVLGSPRKYLIIQFLAESVMITLVSAIIAVLAAWALLPLFNQVAGKELSISLQTISWLFPALLLIVLVVGVLAGAYPAFYLSAFQPITVLKGKLSAGFKGGGFRNFLVVLQFSVSIFLIIGTIVIYNQLHYIQQKDLGFDRSHVMVVKNTTGLTNAQTLKQQVQQIAGVSSASLSGFLPTGSLRQPNSVFTSKVPNSRNSLFTEIWPVDEDYLPTMGMKLSQGRNFQKGNITDSLGVIINQTAANMLGFTGDVSSKKLYYIPEGQTDNAIKEYHVIGVVKDFNFKSLRDNITPVVMMLENNSGALSIKMEGADVKPFIPKIEAAWNQLSPNQHFEYSFMDEDFNAAYRTEQRTGTLFLVFTSLAVIIASLGLFSLAAYAAEQRNKEIGIRKVLGASVSAIVGMLSKDFIKLVVISFIIAAPLAWLAMHKWLEGFAYRQNMQWWVVAVSGVGAVVIAFATISTQSFKAAIANPAKSLKSE</sequence>
<evidence type="ECO:0000256" key="4">
    <source>
        <dbReference type="ARBA" id="ARBA00022989"/>
    </source>
</evidence>
<evidence type="ECO:0000313" key="10">
    <source>
        <dbReference type="Proteomes" id="UP000297540"/>
    </source>
</evidence>
<proteinExistence type="predicted"/>
<reference evidence="9 10" key="1">
    <citation type="journal article" date="2017" name="Int. J. Syst. Evol. Microbiol.">
        <title>Mucilaginibacterpsychrotolerans sp. nov., isolated from peatlands.</title>
        <authorList>
            <person name="Deng Y."/>
            <person name="Shen L."/>
            <person name="Xu B."/>
            <person name="Liu Y."/>
            <person name="Gu Z."/>
            <person name="Liu H."/>
            <person name="Zhou Y."/>
        </authorList>
    </citation>
    <scope>NUCLEOTIDE SEQUENCE [LARGE SCALE GENOMIC DNA]</scope>
    <source>
        <strain evidence="9 10">NH7-4</strain>
    </source>
</reference>
<evidence type="ECO:0000256" key="6">
    <source>
        <dbReference type="SAM" id="Phobius"/>
    </source>
</evidence>
<organism evidence="9 10">
    <name type="scientific">Mucilaginibacter psychrotolerans</name>
    <dbReference type="NCBI Taxonomy" id="1524096"/>
    <lineage>
        <taxon>Bacteria</taxon>
        <taxon>Pseudomonadati</taxon>
        <taxon>Bacteroidota</taxon>
        <taxon>Sphingobacteriia</taxon>
        <taxon>Sphingobacteriales</taxon>
        <taxon>Sphingobacteriaceae</taxon>
        <taxon>Mucilaginibacter</taxon>
    </lineage>
</organism>
<feature type="domain" description="ABC3 transporter permease C-terminal" evidence="7">
    <location>
        <begin position="685"/>
        <end position="797"/>
    </location>
</feature>
<dbReference type="GO" id="GO:0005886">
    <property type="term" value="C:plasma membrane"/>
    <property type="evidence" value="ECO:0007669"/>
    <property type="project" value="UniProtKB-SubCell"/>
</dbReference>
<dbReference type="Proteomes" id="UP000297540">
    <property type="component" value="Unassembled WGS sequence"/>
</dbReference>
<feature type="transmembrane region" description="Helical" evidence="6">
    <location>
        <begin position="682"/>
        <end position="706"/>
    </location>
</feature>
<dbReference type="EMBL" id="SOZE01000001">
    <property type="protein sequence ID" value="TFF40844.1"/>
    <property type="molecule type" value="Genomic_DNA"/>
</dbReference>
<evidence type="ECO:0000256" key="3">
    <source>
        <dbReference type="ARBA" id="ARBA00022692"/>
    </source>
</evidence>
<dbReference type="GO" id="GO:0022857">
    <property type="term" value="F:transmembrane transporter activity"/>
    <property type="evidence" value="ECO:0007669"/>
    <property type="project" value="TreeGrafter"/>
</dbReference>
<dbReference type="Pfam" id="PF02687">
    <property type="entry name" value="FtsX"/>
    <property type="match status" value="2"/>
</dbReference>
<feature type="domain" description="MacB-like periplasmic core" evidence="8">
    <location>
        <begin position="20"/>
        <end position="237"/>
    </location>
</feature>
<dbReference type="PANTHER" id="PTHR30572">
    <property type="entry name" value="MEMBRANE COMPONENT OF TRANSPORTER-RELATED"/>
    <property type="match status" value="1"/>
</dbReference>
<protein>
    <submittedName>
        <fullName evidence="9">FtsX-like permease family protein</fullName>
    </submittedName>
</protein>
<feature type="transmembrane region" description="Helical" evidence="6">
    <location>
        <begin position="383"/>
        <end position="410"/>
    </location>
</feature>
<evidence type="ECO:0000313" key="9">
    <source>
        <dbReference type="EMBL" id="TFF40844.1"/>
    </source>
</evidence>
<gene>
    <name evidence="9" type="ORF">E2R66_01310</name>
</gene>
<keyword evidence="4 6" id="KW-1133">Transmembrane helix</keyword>
<feature type="transmembrane region" description="Helical" evidence="6">
    <location>
        <begin position="766"/>
        <end position="786"/>
    </location>
</feature>
<feature type="transmembrane region" description="Helical" evidence="6">
    <location>
        <begin position="431"/>
        <end position="452"/>
    </location>
</feature>
<comment type="subcellular location">
    <subcellularLocation>
        <location evidence="1">Cell membrane</location>
        <topology evidence="1">Multi-pass membrane protein</topology>
    </subcellularLocation>
</comment>
<feature type="transmembrane region" description="Helical" evidence="6">
    <location>
        <begin position="336"/>
        <end position="363"/>
    </location>
</feature>
<dbReference type="AlphaFoldDB" id="A0A4Y8SR28"/>
<feature type="transmembrane region" description="Helical" evidence="6">
    <location>
        <begin position="289"/>
        <end position="311"/>
    </location>
</feature>
<keyword evidence="5 6" id="KW-0472">Membrane</keyword>
<evidence type="ECO:0000259" key="7">
    <source>
        <dbReference type="Pfam" id="PF02687"/>
    </source>
</evidence>
<evidence type="ECO:0000256" key="1">
    <source>
        <dbReference type="ARBA" id="ARBA00004651"/>
    </source>
</evidence>
<comment type="caution">
    <text evidence="9">The sequence shown here is derived from an EMBL/GenBank/DDBJ whole genome shotgun (WGS) entry which is preliminary data.</text>
</comment>
<dbReference type="OrthoDB" id="1451596at2"/>
<dbReference type="Pfam" id="PF12704">
    <property type="entry name" value="MacB_PCD"/>
    <property type="match status" value="2"/>
</dbReference>
<dbReference type="RefSeq" id="WP_133229621.1">
    <property type="nucleotide sequence ID" value="NZ_SOZE01000001.1"/>
</dbReference>
<feature type="transmembrane region" description="Helical" evidence="6">
    <location>
        <begin position="21"/>
        <end position="42"/>
    </location>
</feature>
<keyword evidence="2" id="KW-1003">Cell membrane</keyword>
<feature type="domain" description="ABC3 transporter permease C-terminal" evidence="7">
    <location>
        <begin position="295"/>
        <end position="411"/>
    </location>
</feature>